<geneLocation type="plasmid" evidence="1 2">
    <name>unnamed1</name>
</geneLocation>
<sequence>MSAQPVSLKGHMHVCPACDPGPRPHIGGPVVSTRQAFVTVNGIPIATVGDTCLCTGVPTTDTITGGSSIATIDGRKIARVGDPCGHGGRLVQGEAWLRFE</sequence>
<accession>A0ABY9KB17</accession>
<name>A0ABY9KB17_9HYPH</name>
<dbReference type="InterPro" id="IPR008727">
    <property type="entry name" value="PAAR_motif"/>
</dbReference>
<evidence type="ECO:0000313" key="2">
    <source>
        <dbReference type="Proteomes" id="UP001225788"/>
    </source>
</evidence>
<dbReference type="EMBL" id="CP132315">
    <property type="protein sequence ID" value="WLS05199.1"/>
    <property type="molecule type" value="Genomic_DNA"/>
</dbReference>
<reference evidence="1 2" key="1">
    <citation type="submission" date="2023-08" db="EMBL/GenBank/DDBJ databases">
        <title>Pathogen: clinical or host-associated sample.</title>
        <authorList>
            <person name="Hergert J."/>
            <person name="Casey R."/>
            <person name="Wagner J."/>
            <person name="Young E.L."/>
            <person name="Oakeson K.F."/>
        </authorList>
    </citation>
    <scope>NUCLEOTIDE SEQUENCE [LARGE SCALE GENOMIC DNA]</scope>
    <source>
        <strain evidence="1 2">UPHL-collab-2</strain>
        <plasmid evidence="1 2">unnamed1</plasmid>
    </source>
</reference>
<dbReference type="CDD" id="cd14738">
    <property type="entry name" value="PAAR_2"/>
    <property type="match status" value="1"/>
</dbReference>
<protein>
    <submittedName>
        <fullName evidence="1">PAAR domain-containing protein</fullName>
    </submittedName>
</protein>
<dbReference type="Pfam" id="PF05488">
    <property type="entry name" value="PAAR_motif"/>
    <property type="match status" value="1"/>
</dbReference>
<evidence type="ECO:0000313" key="1">
    <source>
        <dbReference type="EMBL" id="WLS05199.1"/>
    </source>
</evidence>
<dbReference type="Gene3D" id="2.60.200.60">
    <property type="match status" value="2"/>
</dbReference>
<dbReference type="Proteomes" id="UP001225788">
    <property type="component" value="Plasmid unnamed1"/>
</dbReference>
<keyword evidence="2" id="KW-1185">Reference proteome</keyword>
<proteinExistence type="predicted"/>
<organism evidence="1 2">
    <name type="scientific">Shinella oryzae</name>
    <dbReference type="NCBI Taxonomy" id="2871820"/>
    <lineage>
        <taxon>Bacteria</taxon>
        <taxon>Pseudomonadati</taxon>
        <taxon>Pseudomonadota</taxon>
        <taxon>Alphaproteobacteria</taxon>
        <taxon>Hyphomicrobiales</taxon>
        <taxon>Rhizobiaceae</taxon>
        <taxon>Shinella</taxon>
    </lineage>
</organism>
<keyword evidence="1" id="KW-0614">Plasmid</keyword>
<dbReference type="RefSeq" id="WP_306161665.1">
    <property type="nucleotide sequence ID" value="NZ_CP132315.1"/>
</dbReference>
<gene>
    <name evidence="1" type="ORF">Q9315_23885</name>
</gene>